<dbReference type="EMBL" id="JAWWZK010000092">
    <property type="protein sequence ID" value="MDX5038830.1"/>
    <property type="molecule type" value="Genomic_DNA"/>
</dbReference>
<evidence type="ECO:0000256" key="1">
    <source>
        <dbReference type="SAM" id="Phobius"/>
    </source>
</evidence>
<name>A0AAW9DJC5_STRSU</name>
<organism evidence="2 3">
    <name type="scientific">Streptococcus suis</name>
    <dbReference type="NCBI Taxonomy" id="1307"/>
    <lineage>
        <taxon>Bacteria</taxon>
        <taxon>Bacillati</taxon>
        <taxon>Bacillota</taxon>
        <taxon>Bacilli</taxon>
        <taxon>Lactobacillales</taxon>
        <taxon>Streptococcaceae</taxon>
        <taxon>Streptococcus</taxon>
    </lineage>
</organism>
<comment type="caution">
    <text evidence="2">The sequence shown here is derived from an EMBL/GenBank/DDBJ whole genome shotgun (WGS) entry which is preliminary data.</text>
</comment>
<gene>
    <name evidence="2" type="ORF">SHY70_11200</name>
</gene>
<feature type="transmembrane region" description="Helical" evidence="1">
    <location>
        <begin position="40"/>
        <end position="57"/>
    </location>
</feature>
<keyword evidence="1" id="KW-0472">Membrane</keyword>
<feature type="non-terminal residue" evidence="2">
    <location>
        <position position="66"/>
    </location>
</feature>
<accession>A0AAW9DJC5</accession>
<evidence type="ECO:0000313" key="2">
    <source>
        <dbReference type="EMBL" id="MDX5038830.1"/>
    </source>
</evidence>
<sequence>MYEHSPVADSITDPFGLTRLDWVSQNWSSFPWINLDFSENSMMAGFFGFLVVTLFYMHKQTPGVYR</sequence>
<reference evidence="2" key="1">
    <citation type="submission" date="2023-11" db="EMBL/GenBank/DDBJ databases">
        <title>Antimicrobial resistance in invasive Streptococcus suis isolated in Spain and the associated genetic mechanisms.</title>
        <authorList>
            <person name="Uruen C."/>
            <person name="Arenas J.A."/>
        </authorList>
    </citation>
    <scope>NUCLEOTIDE SEQUENCE</scope>
    <source>
        <strain evidence="2">Ss_70</strain>
    </source>
</reference>
<dbReference type="Proteomes" id="UP001270004">
    <property type="component" value="Unassembled WGS sequence"/>
</dbReference>
<keyword evidence="1" id="KW-0812">Transmembrane</keyword>
<proteinExistence type="predicted"/>
<protein>
    <submittedName>
        <fullName evidence="2">Uncharacterized protein</fullName>
    </submittedName>
</protein>
<dbReference type="AlphaFoldDB" id="A0AAW9DJC5"/>
<evidence type="ECO:0000313" key="3">
    <source>
        <dbReference type="Proteomes" id="UP001270004"/>
    </source>
</evidence>
<keyword evidence="1" id="KW-1133">Transmembrane helix</keyword>